<reference evidence="1" key="1">
    <citation type="submission" date="2021-01" db="EMBL/GenBank/DDBJ databases">
        <authorList>
            <person name="Corre E."/>
            <person name="Pelletier E."/>
            <person name="Niang G."/>
            <person name="Scheremetjew M."/>
            <person name="Finn R."/>
            <person name="Kale V."/>
            <person name="Holt S."/>
            <person name="Cochrane G."/>
            <person name="Meng A."/>
            <person name="Brown T."/>
            <person name="Cohen L."/>
        </authorList>
    </citation>
    <scope>NUCLEOTIDE SEQUENCE</scope>
    <source>
        <strain evidence="1">308</strain>
    </source>
</reference>
<gene>
    <name evidence="1" type="ORF">CHYS00102_LOCUS28624</name>
</gene>
<accession>A0A7S1C061</accession>
<evidence type="ECO:0000313" key="1">
    <source>
        <dbReference type="EMBL" id="CAD8901405.1"/>
    </source>
</evidence>
<proteinExistence type="predicted"/>
<dbReference type="AlphaFoldDB" id="A0A7S1C061"/>
<sequence>MFLSSNKFYSVVSMTTLLTSAPFLCCNASNISGQGLRGLDKDPDDFFSTENRALSKASNYKKFSLHTGTALHETGGNFDFALARNLDLYAIKKRATGTKSTEIHVLSKASNYKKFSLHTGTALHETGGNFDFTLAPNLDLYAIKKSATGTRSTEIHVLSKASNYKKFSLHTGTALHETGGNFDFTLAPNLDVYAIKKRATGTKSTEIRVLSKAGN</sequence>
<dbReference type="EMBL" id="HBFR01039152">
    <property type="protein sequence ID" value="CAD8901405.1"/>
    <property type="molecule type" value="Transcribed_RNA"/>
</dbReference>
<organism evidence="1">
    <name type="scientific">Corethron hystrix</name>
    <dbReference type="NCBI Taxonomy" id="216773"/>
    <lineage>
        <taxon>Eukaryota</taxon>
        <taxon>Sar</taxon>
        <taxon>Stramenopiles</taxon>
        <taxon>Ochrophyta</taxon>
        <taxon>Bacillariophyta</taxon>
        <taxon>Coscinodiscophyceae</taxon>
        <taxon>Corethrophycidae</taxon>
        <taxon>Corethrales</taxon>
        <taxon>Corethraceae</taxon>
        <taxon>Corethron</taxon>
    </lineage>
</organism>
<protein>
    <submittedName>
        <fullName evidence="1">Uncharacterized protein</fullName>
    </submittedName>
</protein>
<name>A0A7S1C061_9STRA</name>